<keyword evidence="4" id="KW-1185">Reference proteome</keyword>
<proteinExistence type="predicted"/>
<dbReference type="AlphaFoldDB" id="A0AA41HBN3"/>
<organism evidence="1 3">
    <name type="scientific">Duganella violaceipulchra</name>
    <dbReference type="NCBI Taxonomy" id="2849652"/>
    <lineage>
        <taxon>Bacteria</taxon>
        <taxon>Pseudomonadati</taxon>
        <taxon>Pseudomonadota</taxon>
        <taxon>Betaproteobacteria</taxon>
        <taxon>Burkholderiales</taxon>
        <taxon>Oxalobacteraceae</taxon>
        <taxon>Telluria group</taxon>
        <taxon>Duganella</taxon>
    </lineage>
</organism>
<reference evidence="1" key="1">
    <citation type="submission" date="2021-07" db="EMBL/GenBank/DDBJ databases">
        <title>Characterization of violacein-producing bacteria and related species.</title>
        <authorList>
            <person name="Wilson H.S."/>
            <person name="De Leon M.E."/>
        </authorList>
    </citation>
    <scope>NUCLEOTIDE SEQUENCE</scope>
    <source>
        <strain evidence="1">HSC-15S17</strain>
    </source>
</reference>
<name>A0AA41HBN3_9BURK</name>
<dbReference type="Proteomes" id="UP001162889">
    <property type="component" value="Unassembled WGS sequence"/>
</dbReference>
<accession>A0AA41HBN3</accession>
<evidence type="ECO:0000313" key="1">
    <source>
        <dbReference type="EMBL" id="MBV6324299.1"/>
    </source>
</evidence>
<dbReference type="EMBL" id="JAHTGR010000016">
    <property type="protein sequence ID" value="MBV6324299.1"/>
    <property type="molecule type" value="Genomic_DNA"/>
</dbReference>
<dbReference type="RefSeq" id="WP_217945230.1">
    <property type="nucleotide sequence ID" value="NZ_JAHTGR010000016.1"/>
</dbReference>
<evidence type="ECO:0000313" key="2">
    <source>
        <dbReference type="EMBL" id="MCP2007312.1"/>
    </source>
</evidence>
<evidence type="ECO:0000313" key="4">
    <source>
        <dbReference type="Proteomes" id="UP001162889"/>
    </source>
</evidence>
<dbReference type="EMBL" id="JALJZU010000002">
    <property type="protein sequence ID" value="MCP2007312.1"/>
    <property type="molecule type" value="Genomic_DNA"/>
</dbReference>
<gene>
    <name evidence="1" type="ORF">KVP70_25510</name>
    <name evidence="2" type="ORF">L1274_001005</name>
</gene>
<protein>
    <submittedName>
        <fullName evidence="1">Uncharacterized protein</fullName>
    </submittedName>
</protein>
<comment type="caution">
    <text evidence="1">The sequence shown here is derived from an EMBL/GenBank/DDBJ whole genome shotgun (WGS) entry which is preliminary data.</text>
</comment>
<evidence type="ECO:0000313" key="3">
    <source>
        <dbReference type="Proteomes" id="UP001155901"/>
    </source>
</evidence>
<reference evidence="2" key="2">
    <citation type="submission" date="2022-03" db="EMBL/GenBank/DDBJ databases">
        <title>Genome Encyclopedia of Bacteria and Archaea VI: Functional Genomics of Type Strains.</title>
        <authorList>
            <person name="Whitman W."/>
        </authorList>
    </citation>
    <scope>NUCLEOTIDE SEQUENCE</scope>
    <source>
        <strain evidence="2">HSC-15S17</strain>
    </source>
</reference>
<dbReference type="Proteomes" id="UP001155901">
    <property type="component" value="Unassembled WGS sequence"/>
</dbReference>
<sequence length="304" mass="33031">MFIAKRLFLIFAVLLAAAAIWKGGDWLTRPQYQAAPLSGANPTGHHAQVALAAAATATVATGHTTSPAQAEDHVEDMVRVAAGDPGKSFEAFNKIEECLTLEKDKEIVNDVDFKFTWQDAGVTMETVKHKAGEPALQVLRRICAGLSGRTRLDRFHLLNYAADKGVPGALAGYIFAGPEGDRAALKERPDDPAVIKWRADALRRLDERIAQGYPDALLLGASGYAELGKIMTSADMCMEHMAVNRVLGAINSSEGIYPKALLDIWAKDLSEQQKSDAEAQAERIFLNWKRRQTAPLAPVAVARQ</sequence>